<dbReference type="Pfam" id="PF01336">
    <property type="entry name" value="tRNA_anti-codon"/>
    <property type="match status" value="1"/>
</dbReference>
<dbReference type="CDD" id="cd04317">
    <property type="entry name" value="EcAspRS_like_N"/>
    <property type="match status" value="1"/>
</dbReference>
<keyword evidence="4 7" id="KW-0067">ATP-binding</keyword>
<evidence type="ECO:0000256" key="5">
    <source>
        <dbReference type="ARBA" id="ARBA00022917"/>
    </source>
</evidence>
<evidence type="ECO:0000256" key="6">
    <source>
        <dbReference type="ARBA" id="ARBA00023146"/>
    </source>
</evidence>
<sequence length="599" mass="67877">MSRTKYCGQITKKNIGETITLNGWVQKRRDLGGMIFIDLRDRTGLVQVVFNADEGNDLLQTAETLRAEHILEITGNVVERLEGAVNPNMATGEVEIEATELTVLNTSKTPPFEITDQINVSDDLRLKYRYIDLRRPRMQENIMIRHEVKKAIRHYLDDHGFIDIETPYLTKSTPEGARDYLVPSRVHQGKFFALPQSPQLFKQLLMSSGFDRYYQIVRCFRDEDLRGDRQPEFTQVDIETSFLSEEEIRENTEIMLKHVVKEVKGLEIKEAFPIITYDEAMNNYGSDKPDIRFEMKLKDVSSIVAKSDFRVFTSTIENGGSVKGLAVKGAADEFTRKQIDGLEEIAKVHGAKGLAWIKVTDKGLTGPISKFFAEEEMAKNLLDAMDAETGDLLLFVADKEKVTHDALGALRVHLGKELKLYDPEELAFIWVVDWPLLEFDEDENRYVAAHHPFTHPKPEDVDKLVTNPTEVYAQAYDIVLNGYEIGGGSIRIHEKELQEQMFEALGFTHKEAESQFGFLLNAFDYGFPPHGGIALGLDRLVMLLANEPNIREVIPFPKNGRAADPLTDAPAVVSDKQLQELALQVTKTPKKTDEKKDSE</sequence>
<dbReference type="InterPro" id="IPR047089">
    <property type="entry name" value="Asp-tRNA-ligase_1_N"/>
</dbReference>
<accession>A0A1M4TJR2</accession>
<dbReference type="InterPro" id="IPR045864">
    <property type="entry name" value="aa-tRNA-synth_II/BPL/LPL"/>
</dbReference>
<dbReference type="NCBIfam" id="NF001750">
    <property type="entry name" value="PRK00476.1"/>
    <property type="match status" value="1"/>
</dbReference>
<keyword evidence="5 7" id="KW-0648">Protein biosynthesis</keyword>
<dbReference type="GO" id="GO:0005524">
    <property type="term" value="F:ATP binding"/>
    <property type="evidence" value="ECO:0007669"/>
    <property type="project" value="UniProtKB-UniRule"/>
</dbReference>
<dbReference type="PANTHER" id="PTHR22594:SF5">
    <property type="entry name" value="ASPARTATE--TRNA LIGASE, MITOCHONDRIAL"/>
    <property type="match status" value="1"/>
</dbReference>
<dbReference type="InterPro" id="IPR006195">
    <property type="entry name" value="aa-tRNA-synth_II"/>
</dbReference>
<evidence type="ECO:0000313" key="10">
    <source>
        <dbReference type="Proteomes" id="UP000184128"/>
    </source>
</evidence>
<dbReference type="STRING" id="1121025.SAMN02745249_00459"/>
<dbReference type="EC" id="6.1.1.23" evidence="7"/>
<dbReference type="AlphaFoldDB" id="A0A1M4TJR2"/>
<evidence type="ECO:0000256" key="3">
    <source>
        <dbReference type="ARBA" id="ARBA00022741"/>
    </source>
</evidence>
<name>A0A1M4TJR2_9LACT</name>
<dbReference type="Pfam" id="PF00152">
    <property type="entry name" value="tRNA-synt_2"/>
    <property type="match status" value="1"/>
</dbReference>
<feature type="region of interest" description="Aspartate" evidence="7">
    <location>
        <begin position="199"/>
        <end position="202"/>
    </location>
</feature>
<dbReference type="InterPro" id="IPR002312">
    <property type="entry name" value="Asp/Asn-tRNA-synth_IIb"/>
</dbReference>
<dbReference type="GO" id="GO:0140096">
    <property type="term" value="F:catalytic activity, acting on a protein"/>
    <property type="evidence" value="ECO:0007669"/>
    <property type="project" value="UniProtKB-ARBA"/>
</dbReference>
<keyword evidence="2 7" id="KW-0436">Ligase</keyword>
<dbReference type="RefSeq" id="WP_073295690.1">
    <property type="nucleotide sequence ID" value="NZ_FQUF01000005.1"/>
</dbReference>
<dbReference type="GO" id="GO:0016740">
    <property type="term" value="F:transferase activity"/>
    <property type="evidence" value="ECO:0007669"/>
    <property type="project" value="UniProtKB-ARBA"/>
</dbReference>
<comment type="caution">
    <text evidence="7">Lacks conserved residue(s) required for the propagation of feature annotation.</text>
</comment>
<feature type="binding site" evidence="7">
    <location>
        <position position="491"/>
    </location>
    <ligand>
        <name>L-aspartate</name>
        <dbReference type="ChEBI" id="CHEBI:29991"/>
    </ligand>
</feature>
<dbReference type="GO" id="GO:0003676">
    <property type="term" value="F:nucleic acid binding"/>
    <property type="evidence" value="ECO:0007669"/>
    <property type="project" value="InterPro"/>
</dbReference>
<dbReference type="InterPro" id="IPR004524">
    <property type="entry name" value="Asp-tRNA-ligase_1"/>
</dbReference>
<dbReference type="Gene3D" id="3.30.1360.30">
    <property type="entry name" value="GAD-like domain"/>
    <property type="match status" value="1"/>
</dbReference>
<dbReference type="GO" id="GO:0004815">
    <property type="term" value="F:aspartate-tRNA ligase activity"/>
    <property type="evidence" value="ECO:0007669"/>
    <property type="project" value="UniProtKB-UniRule"/>
</dbReference>
<dbReference type="GO" id="GO:0005737">
    <property type="term" value="C:cytoplasm"/>
    <property type="evidence" value="ECO:0007669"/>
    <property type="project" value="UniProtKB-SubCell"/>
</dbReference>
<feature type="domain" description="Aminoacyl-transfer RNA synthetases class-II family profile" evidence="8">
    <location>
        <begin position="144"/>
        <end position="555"/>
    </location>
</feature>
<dbReference type="PROSITE" id="PS50862">
    <property type="entry name" value="AA_TRNA_LIGASE_II"/>
    <property type="match status" value="1"/>
</dbReference>
<feature type="site" description="Important for tRNA non-discrimination" evidence="7">
    <location>
        <position position="83"/>
    </location>
</feature>
<dbReference type="InterPro" id="IPR029351">
    <property type="entry name" value="GAD_dom"/>
</dbReference>
<proteinExistence type="inferred from homology"/>
<dbReference type="PRINTS" id="PR01042">
    <property type="entry name" value="TRNASYNTHASP"/>
</dbReference>
<gene>
    <name evidence="7" type="primary">aspS</name>
    <name evidence="9" type="ORF">SAMN02745249_00459</name>
</gene>
<evidence type="ECO:0000256" key="4">
    <source>
        <dbReference type="ARBA" id="ARBA00022840"/>
    </source>
</evidence>
<feature type="binding site" evidence="7">
    <location>
        <position position="175"/>
    </location>
    <ligand>
        <name>L-aspartate</name>
        <dbReference type="ChEBI" id="CHEBI:29991"/>
    </ligand>
</feature>
<feature type="binding site" evidence="7">
    <location>
        <position position="230"/>
    </location>
    <ligand>
        <name>ATP</name>
        <dbReference type="ChEBI" id="CHEBI:30616"/>
    </ligand>
</feature>
<keyword evidence="10" id="KW-1185">Reference proteome</keyword>
<dbReference type="InterPro" id="IPR012340">
    <property type="entry name" value="NA-bd_OB-fold"/>
</dbReference>
<dbReference type="Gene3D" id="3.30.930.10">
    <property type="entry name" value="Bira Bifunctional Protein, Domain 2"/>
    <property type="match status" value="1"/>
</dbReference>
<keyword evidence="6 7" id="KW-0030">Aminoacyl-tRNA synthetase</keyword>
<feature type="binding site" evidence="7">
    <location>
        <position position="450"/>
    </location>
    <ligand>
        <name>L-aspartate</name>
        <dbReference type="ChEBI" id="CHEBI:29991"/>
    </ligand>
</feature>
<dbReference type="Proteomes" id="UP000184128">
    <property type="component" value="Unassembled WGS sequence"/>
</dbReference>
<dbReference type="CDD" id="cd00777">
    <property type="entry name" value="AspRS_core"/>
    <property type="match status" value="1"/>
</dbReference>
<feature type="binding site" evidence="7">
    <location>
        <position position="484"/>
    </location>
    <ligand>
        <name>ATP</name>
        <dbReference type="ChEBI" id="CHEBI:30616"/>
    </ligand>
</feature>
<keyword evidence="7" id="KW-0963">Cytoplasm</keyword>
<protein>
    <recommendedName>
        <fullName evidence="7">Aspartate--tRNA(Asp/Asn) ligase</fullName>
        <ecNumber evidence="7">6.1.1.23</ecNumber>
    </recommendedName>
    <alternativeName>
        <fullName evidence="7">Aspartyl-tRNA synthetase</fullName>
        <shortName evidence="7">AspRS</shortName>
    </alternativeName>
    <alternativeName>
        <fullName evidence="7">Non-discriminating aspartyl-tRNA synthetase</fullName>
        <shortName evidence="7">ND-AspRS</shortName>
    </alternativeName>
</protein>
<dbReference type="InterPro" id="IPR004115">
    <property type="entry name" value="GAD-like_sf"/>
</dbReference>
<dbReference type="Gene3D" id="2.40.50.140">
    <property type="entry name" value="Nucleic acid-binding proteins"/>
    <property type="match status" value="1"/>
</dbReference>
<dbReference type="SUPFAM" id="SSF55681">
    <property type="entry name" value="Class II aaRS and biotin synthetases"/>
    <property type="match status" value="1"/>
</dbReference>
<comment type="subunit">
    <text evidence="7">Homodimer.</text>
</comment>
<dbReference type="PANTHER" id="PTHR22594">
    <property type="entry name" value="ASPARTYL/LYSYL-TRNA SYNTHETASE"/>
    <property type="match status" value="1"/>
</dbReference>
<evidence type="ECO:0000256" key="2">
    <source>
        <dbReference type="ARBA" id="ARBA00022598"/>
    </source>
</evidence>
<dbReference type="GO" id="GO:0050560">
    <property type="term" value="F:aspartate-tRNA(Asn) ligase activity"/>
    <property type="evidence" value="ECO:0007669"/>
    <property type="project" value="UniProtKB-EC"/>
</dbReference>
<dbReference type="EMBL" id="FQUF01000005">
    <property type="protein sequence ID" value="SHE44733.1"/>
    <property type="molecule type" value="Genomic_DNA"/>
</dbReference>
<comment type="function">
    <text evidence="7">Aspartyl-tRNA synthetase with relaxed tRNA specificity since it is able to aspartylate not only its cognate tRNA(Asp) but also tRNA(Asn). Reaction proceeds in two steps: L-aspartate is first activated by ATP to form Asp-AMP and then transferred to the acceptor end of tRNA(Asp/Asn).</text>
</comment>
<dbReference type="Pfam" id="PF02938">
    <property type="entry name" value="GAD"/>
    <property type="match status" value="1"/>
</dbReference>
<comment type="similarity">
    <text evidence="1 7">Belongs to the class-II aminoacyl-tRNA synthetase family. Type 1 subfamily.</text>
</comment>
<dbReference type="InterPro" id="IPR047090">
    <property type="entry name" value="AspRS_core"/>
</dbReference>
<dbReference type="OrthoDB" id="9802326at2"/>
<evidence type="ECO:0000259" key="8">
    <source>
        <dbReference type="PROSITE" id="PS50862"/>
    </source>
</evidence>
<evidence type="ECO:0000256" key="7">
    <source>
        <dbReference type="HAMAP-Rule" id="MF_00044"/>
    </source>
</evidence>
<dbReference type="SUPFAM" id="SSF50249">
    <property type="entry name" value="Nucleic acid-binding proteins"/>
    <property type="match status" value="1"/>
</dbReference>
<reference evidence="10" key="1">
    <citation type="submission" date="2016-11" db="EMBL/GenBank/DDBJ databases">
        <authorList>
            <person name="Varghese N."/>
            <person name="Submissions S."/>
        </authorList>
    </citation>
    <scope>NUCLEOTIDE SEQUENCE [LARGE SCALE GENOMIC DNA]</scope>
    <source>
        <strain evidence="10">DSM 15692</strain>
    </source>
</reference>
<comment type="subcellular location">
    <subcellularLocation>
        <location evidence="7">Cytoplasm</location>
    </subcellularLocation>
</comment>
<organism evidence="9 10">
    <name type="scientific">Atopostipes suicloacalis DSM 15692</name>
    <dbReference type="NCBI Taxonomy" id="1121025"/>
    <lineage>
        <taxon>Bacteria</taxon>
        <taxon>Bacillati</taxon>
        <taxon>Bacillota</taxon>
        <taxon>Bacilli</taxon>
        <taxon>Lactobacillales</taxon>
        <taxon>Carnobacteriaceae</taxon>
        <taxon>Atopostipes</taxon>
    </lineage>
</organism>
<dbReference type="GO" id="GO:0006422">
    <property type="term" value="P:aspartyl-tRNA aminoacylation"/>
    <property type="evidence" value="ECO:0007669"/>
    <property type="project" value="UniProtKB-UniRule"/>
</dbReference>
<dbReference type="InterPro" id="IPR004365">
    <property type="entry name" value="NA-bd_OB_tRNA"/>
</dbReference>
<dbReference type="HAMAP" id="MF_00044">
    <property type="entry name" value="Asp_tRNA_synth_type1"/>
    <property type="match status" value="1"/>
</dbReference>
<keyword evidence="3 7" id="KW-0547">Nucleotide-binding</keyword>
<dbReference type="NCBIfam" id="TIGR00459">
    <property type="entry name" value="aspS_bact"/>
    <property type="match status" value="1"/>
</dbReference>
<feature type="binding site" evidence="7">
    <location>
        <position position="221"/>
    </location>
    <ligand>
        <name>L-aspartate</name>
        <dbReference type="ChEBI" id="CHEBI:29991"/>
    </ligand>
</feature>
<feature type="binding site" evidence="7">
    <location>
        <begin position="536"/>
        <end position="539"/>
    </location>
    <ligand>
        <name>ATP</name>
        <dbReference type="ChEBI" id="CHEBI:30616"/>
    </ligand>
</feature>
<evidence type="ECO:0000313" key="9">
    <source>
        <dbReference type="EMBL" id="SHE44733.1"/>
    </source>
</evidence>
<feature type="binding site" evidence="7">
    <location>
        <begin position="221"/>
        <end position="223"/>
    </location>
    <ligand>
        <name>ATP</name>
        <dbReference type="ChEBI" id="CHEBI:30616"/>
    </ligand>
</feature>
<evidence type="ECO:0000256" key="1">
    <source>
        <dbReference type="ARBA" id="ARBA00006303"/>
    </source>
</evidence>
<dbReference type="InterPro" id="IPR004364">
    <property type="entry name" value="Aa-tRNA-synt_II"/>
</dbReference>
<dbReference type="SUPFAM" id="SSF55261">
    <property type="entry name" value="GAD domain-like"/>
    <property type="match status" value="1"/>
</dbReference>
<comment type="catalytic activity">
    <reaction evidence="7">
        <text>tRNA(Asx) + L-aspartate + ATP = L-aspartyl-tRNA(Asx) + AMP + diphosphate</text>
        <dbReference type="Rhea" id="RHEA:18349"/>
        <dbReference type="Rhea" id="RHEA-COMP:9710"/>
        <dbReference type="Rhea" id="RHEA-COMP:9711"/>
        <dbReference type="ChEBI" id="CHEBI:29991"/>
        <dbReference type="ChEBI" id="CHEBI:30616"/>
        <dbReference type="ChEBI" id="CHEBI:33019"/>
        <dbReference type="ChEBI" id="CHEBI:78442"/>
        <dbReference type="ChEBI" id="CHEBI:78516"/>
        <dbReference type="ChEBI" id="CHEBI:456215"/>
        <dbReference type="EC" id="6.1.1.23"/>
    </reaction>
</comment>